<dbReference type="PROSITE" id="PS51257">
    <property type="entry name" value="PROKAR_LIPOPROTEIN"/>
    <property type="match status" value="1"/>
</dbReference>
<gene>
    <name evidence="2" type="ORF">R9Z33_15975</name>
</gene>
<accession>A0ABZ0PD31</accession>
<proteinExistence type="predicted"/>
<dbReference type="EMBL" id="CP137852">
    <property type="protein sequence ID" value="WPB83599.1"/>
    <property type="molecule type" value="Genomic_DNA"/>
</dbReference>
<sequence>MKPTLSCLILLALAACAAPDPLRAIPGHERTMLQAEARQATGRDRRSAVDAILARARANDPAPLALRFPGTVTTPDAAQREAVARFAAAARGAPRLVVQARQGGGGEMLGPRRAVAVARLLEPDFAQVDIQFDLQVPPDTIRILLPTERAR</sequence>
<protein>
    <recommendedName>
        <fullName evidence="4">Lipoprotein</fullName>
    </recommendedName>
</protein>
<evidence type="ECO:0008006" key="4">
    <source>
        <dbReference type="Google" id="ProtNLM"/>
    </source>
</evidence>
<dbReference type="RefSeq" id="WP_318647573.1">
    <property type="nucleotide sequence ID" value="NZ_CP137852.1"/>
</dbReference>
<evidence type="ECO:0000313" key="2">
    <source>
        <dbReference type="EMBL" id="WPB83599.1"/>
    </source>
</evidence>
<evidence type="ECO:0000256" key="1">
    <source>
        <dbReference type="SAM" id="SignalP"/>
    </source>
</evidence>
<organism evidence="2 3">
    <name type="scientific">Sediminicoccus rosea</name>
    <dbReference type="NCBI Taxonomy" id="1225128"/>
    <lineage>
        <taxon>Bacteria</taxon>
        <taxon>Pseudomonadati</taxon>
        <taxon>Pseudomonadota</taxon>
        <taxon>Alphaproteobacteria</taxon>
        <taxon>Acetobacterales</taxon>
        <taxon>Roseomonadaceae</taxon>
        <taxon>Sediminicoccus</taxon>
    </lineage>
</organism>
<keyword evidence="3" id="KW-1185">Reference proteome</keyword>
<reference evidence="2 3" key="1">
    <citation type="submission" date="2023-11" db="EMBL/GenBank/DDBJ databases">
        <title>Arctic aerobic anoxygenic photoheterotroph Sediminicoccus rosea KRV36 adapts its photosynthesis to long days of polar summer.</title>
        <authorList>
            <person name="Tomasch J."/>
            <person name="Kopejtka K."/>
            <person name="Bily T."/>
            <person name="Gardiner A.T."/>
            <person name="Gardian Z."/>
            <person name="Shivaramu S."/>
            <person name="Koblizek M."/>
            <person name="Engelhardt F."/>
            <person name="Kaftan D."/>
        </authorList>
    </citation>
    <scope>NUCLEOTIDE SEQUENCE [LARGE SCALE GENOMIC DNA]</scope>
    <source>
        <strain evidence="2 3">R-30</strain>
    </source>
</reference>
<name>A0ABZ0PD31_9PROT</name>
<keyword evidence="1" id="KW-0732">Signal</keyword>
<evidence type="ECO:0000313" key="3">
    <source>
        <dbReference type="Proteomes" id="UP001305521"/>
    </source>
</evidence>
<feature type="chain" id="PRO_5046842090" description="Lipoprotein" evidence="1">
    <location>
        <begin position="18"/>
        <end position="151"/>
    </location>
</feature>
<dbReference type="Proteomes" id="UP001305521">
    <property type="component" value="Chromosome"/>
</dbReference>
<feature type="signal peptide" evidence="1">
    <location>
        <begin position="1"/>
        <end position="17"/>
    </location>
</feature>